<dbReference type="OrthoDB" id="2976553at2759"/>
<accession>V2WN19</accession>
<proteinExistence type="predicted"/>
<sequence length="86" mass="10083">MSYKAMEKLYNWLCSMCSDDYPTRNCETSSLQVKHIVLNPEPQCGATPFDSKNITFKLVGWKGWQRKIGKGEHQLNGYFYQMYFSL</sequence>
<name>V2WN19_MONRO</name>
<keyword evidence="2" id="KW-1185">Reference proteome</keyword>
<evidence type="ECO:0000313" key="1">
    <source>
        <dbReference type="EMBL" id="ESK81946.1"/>
    </source>
</evidence>
<dbReference type="AlphaFoldDB" id="V2WN19"/>
<protein>
    <submittedName>
        <fullName evidence="1">Uncharacterized protein</fullName>
    </submittedName>
</protein>
<dbReference type="KEGG" id="mrr:Moror_15406"/>
<dbReference type="EMBL" id="AWSO01002146">
    <property type="protein sequence ID" value="ESK81946.1"/>
    <property type="molecule type" value="Genomic_DNA"/>
</dbReference>
<dbReference type="Proteomes" id="UP000017559">
    <property type="component" value="Unassembled WGS sequence"/>
</dbReference>
<comment type="caution">
    <text evidence="1">The sequence shown here is derived from an EMBL/GenBank/DDBJ whole genome shotgun (WGS) entry which is preliminary data.</text>
</comment>
<evidence type="ECO:0000313" key="2">
    <source>
        <dbReference type="Proteomes" id="UP000017559"/>
    </source>
</evidence>
<gene>
    <name evidence="1" type="ORF">Moror_15406</name>
</gene>
<reference evidence="1 2" key="1">
    <citation type="journal article" date="2014" name="BMC Genomics">
        <title>Genome and secretome analysis of the hemibiotrophic fungal pathogen, Moniliophthora roreri, which causes frosty pod rot disease of cacao: mechanisms of the biotrophic and necrotrophic phases.</title>
        <authorList>
            <person name="Meinhardt L.W."/>
            <person name="Costa G.G.L."/>
            <person name="Thomazella D.P.T."/>
            <person name="Teixeira P.J.P.L."/>
            <person name="Carazzolle M.F."/>
            <person name="Schuster S.C."/>
            <person name="Carlson J.E."/>
            <person name="Guiltinan M.J."/>
            <person name="Mieczkowski P."/>
            <person name="Farmer A."/>
            <person name="Ramaraj T."/>
            <person name="Crozier J."/>
            <person name="Davis R.E."/>
            <person name="Shao J."/>
            <person name="Melnick R.L."/>
            <person name="Pereira G.A.G."/>
            <person name="Bailey B.A."/>
        </authorList>
    </citation>
    <scope>NUCLEOTIDE SEQUENCE [LARGE SCALE GENOMIC DNA]</scope>
    <source>
        <strain evidence="1 2">MCA 2997</strain>
    </source>
</reference>
<dbReference type="HOGENOM" id="CLU_2498381_0_0_1"/>
<organism evidence="1 2">
    <name type="scientific">Moniliophthora roreri (strain MCA 2997)</name>
    <name type="common">Cocoa frosty pod rot fungus</name>
    <name type="synonym">Crinipellis roreri</name>
    <dbReference type="NCBI Taxonomy" id="1381753"/>
    <lineage>
        <taxon>Eukaryota</taxon>
        <taxon>Fungi</taxon>
        <taxon>Dikarya</taxon>
        <taxon>Basidiomycota</taxon>
        <taxon>Agaricomycotina</taxon>
        <taxon>Agaricomycetes</taxon>
        <taxon>Agaricomycetidae</taxon>
        <taxon>Agaricales</taxon>
        <taxon>Marasmiineae</taxon>
        <taxon>Marasmiaceae</taxon>
        <taxon>Moniliophthora</taxon>
    </lineage>
</organism>